<keyword evidence="2" id="KW-1185">Reference proteome</keyword>
<proteinExistence type="predicted"/>
<dbReference type="EMBL" id="JADEXP010000185">
    <property type="protein sequence ID" value="MBE9068619.1"/>
    <property type="molecule type" value="Genomic_DNA"/>
</dbReference>
<reference evidence="1" key="1">
    <citation type="submission" date="2020-10" db="EMBL/GenBank/DDBJ databases">
        <authorList>
            <person name="Castelo-Branco R."/>
            <person name="Eusebio N."/>
            <person name="Adriana R."/>
            <person name="Vieira A."/>
            <person name="Brugerolle De Fraissinette N."/>
            <person name="Rezende De Castro R."/>
            <person name="Schneider M.P."/>
            <person name="Vasconcelos V."/>
            <person name="Leao P.N."/>
        </authorList>
    </citation>
    <scope>NUCLEOTIDE SEQUENCE</scope>
    <source>
        <strain evidence="1">LEGE 11479</strain>
    </source>
</reference>
<evidence type="ECO:0000313" key="2">
    <source>
        <dbReference type="Proteomes" id="UP000615026"/>
    </source>
</evidence>
<sequence>MQRLRKELIHNKYVQGFELFLQSCVSQSCVSQNENSFMNIKKTTAARCGACRFYTPIGRRGGECSQFGVPVQSAWTSCSLAESPFQKITKISKSSIKLAKNTDRELTKLTIEKEVTVESLPMPVGRFQLKESTLTKQMSS</sequence>
<organism evidence="1 2">
    <name type="scientific">Leptolyngbya cf. ectocarpi LEGE 11479</name>
    <dbReference type="NCBI Taxonomy" id="1828722"/>
    <lineage>
        <taxon>Bacteria</taxon>
        <taxon>Bacillati</taxon>
        <taxon>Cyanobacteriota</taxon>
        <taxon>Cyanophyceae</taxon>
        <taxon>Leptolyngbyales</taxon>
        <taxon>Leptolyngbyaceae</taxon>
        <taxon>Leptolyngbya group</taxon>
        <taxon>Leptolyngbya</taxon>
    </lineage>
</organism>
<gene>
    <name evidence="1" type="ORF">IQ260_18400</name>
</gene>
<name>A0A929FB09_LEPEC</name>
<dbReference type="Proteomes" id="UP000615026">
    <property type="component" value="Unassembled WGS sequence"/>
</dbReference>
<comment type="caution">
    <text evidence="1">The sequence shown here is derived from an EMBL/GenBank/DDBJ whole genome shotgun (WGS) entry which is preliminary data.</text>
</comment>
<accession>A0A929FB09</accession>
<evidence type="ECO:0000313" key="1">
    <source>
        <dbReference type="EMBL" id="MBE9068619.1"/>
    </source>
</evidence>
<dbReference type="AlphaFoldDB" id="A0A929FB09"/>
<dbReference type="RefSeq" id="WP_193994567.1">
    <property type="nucleotide sequence ID" value="NZ_JADEXP010000185.1"/>
</dbReference>
<dbReference type="PROSITE" id="PS51257">
    <property type="entry name" value="PROKAR_LIPOPROTEIN"/>
    <property type="match status" value="1"/>
</dbReference>
<protein>
    <submittedName>
        <fullName evidence="1">Uncharacterized protein</fullName>
    </submittedName>
</protein>